<proteinExistence type="inferred from homology"/>
<evidence type="ECO:0000256" key="2">
    <source>
        <dbReference type="ARBA" id="ARBA00022801"/>
    </source>
</evidence>
<dbReference type="PANTHER" id="PTHR43540:SF10">
    <property type="entry name" value="ISOCHORISMATASE"/>
    <property type="match status" value="1"/>
</dbReference>
<dbReference type="GO" id="GO:0016787">
    <property type="term" value="F:hydrolase activity"/>
    <property type="evidence" value="ECO:0007669"/>
    <property type="project" value="UniProtKB-KW"/>
</dbReference>
<dbReference type="Gene3D" id="3.40.50.850">
    <property type="entry name" value="Isochorismatase-like"/>
    <property type="match status" value="1"/>
</dbReference>
<gene>
    <name evidence="4" type="primary">pncA</name>
    <name evidence="4" type="ORF">GCM10007043_05720</name>
</gene>
<dbReference type="SUPFAM" id="SSF52499">
    <property type="entry name" value="Isochorismatase-like hydrolases"/>
    <property type="match status" value="1"/>
</dbReference>
<dbReference type="AlphaFoldDB" id="A0A8J3B7Z4"/>
<sequence>MPKRALVVVDMVKDFVLDDGKLTCGKPAQAIIPFIVDKVRQFQATGDLVVFAMDNHREDDPEFTTNGGPFPPHCIAGTEGAELVDELEALVRPDDLRTMKLPKQRYSAFYNTGLEHILKQAGIEELHVVGVCTHICVQQTVADAWYRQIPTVVYREGVASFDEATHEQGLRYMRDVLAAKIV</sequence>
<dbReference type="PANTHER" id="PTHR43540">
    <property type="entry name" value="PEROXYUREIDOACRYLATE/UREIDOACRYLATE AMIDOHYDROLASE-RELATED"/>
    <property type="match status" value="1"/>
</dbReference>
<dbReference type="RefSeq" id="WP_054671122.1">
    <property type="nucleotide sequence ID" value="NZ_BMOF01000006.1"/>
</dbReference>
<evidence type="ECO:0000259" key="3">
    <source>
        <dbReference type="Pfam" id="PF00857"/>
    </source>
</evidence>
<dbReference type="EMBL" id="BMOF01000006">
    <property type="protein sequence ID" value="GGJ94761.1"/>
    <property type="molecule type" value="Genomic_DNA"/>
</dbReference>
<dbReference type="Pfam" id="PF00857">
    <property type="entry name" value="Isochorismatase"/>
    <property type="match status" value="1"/>
</dbReference>
<keyword evidence="2" id="KW-0378">Hydrolase</keyword>
<accession>A0A8J3B7Z4</accession>
<feature type="domain" description="Isochorismatase-like" evidence="3">
    <location>
        <begin position="5"/>
        <end position="178"/>
    </location>
</feature>
<protein>
    <submittedName>
        <fullName evidence="4">Isochorismatase</fullName>
    </submittedName>
</protein>
<dbReference type="InterPro" id="IPR036380">
    <property type="entry name" value="Isochorismatase-like_sf"/>
</dbReference>
<dbReference type="InterPro" id="IPR050272">
    <property type="entry name" value="Isochorismatase-like_hydrls"/>
</dbReference>
<dbReference type="CDD" id="cd00431">
    <property type="entry name" value="cysteine_hydrolases"/>
    <property type="match status" value="1"/>
</dbReference>
<dbReference type="Proteomes" id="UP000637720">
    <property type="component" value="Unassembled WGS sequence"/>
</dbReference>
<comment type="similarity">
    <text evidence="1">Belongs to the isochorismatase family.</text>
</comment>
<comment type="caution">
    <text evidence="4">The sequence shown here is derived from an EMBL/GenBank/DDBJ whole genome shotgun (WGS) entry which is preliminary data.</text>
</comment>
<keyword evidence="5" id="KW-1185">Reference proteome</keyword>
<organism evidence="4 5">
    <name type="scientific">Calditerricola satsumensis</name>
    <dbReference type="NCBI Taxonomy" id="373054"/>
    <lineage>
        <taxon>Bacteria</taxon>
        <taxon>Bacillati</taxon>
        <taxon>Bacillota</taxon>
        <taxon>Bacilli</taxon>
        <taxon>Bacillales</taxon>
        <taxon>Bacillaceae</taxon>
        <taxon>Calditerricola</taxon>
    </lineage>
</organism>
<evidence type="ECO:0000313" key="5">
    <source>
        <dbReference type="Proteomes" id="UP000637720"/>
    </source>
</evidence>
<evidence type="ECO:0000256" key="1">
    <source>
        <dbReference type="ARBA" id="ARBA00006336"/>
    </source>
</evidence>
<evidence type="ECO:0000313" key="4">
    <source>
        <dbReference type="EMBL" id="GGJ94761.1"/>
    </source>
</evidence>
<name>A0A8J3B7Z4_9BACI</name>
<reference evidence="4" key="1">
    <citation type="journal article" date="2014" name="Int. J. Syst. Evol. Microbiol.">
        <title>Complete genome sequence of Corynebacterium casei LMG S-19264T (=DSM 44701T), isolated from a smear-ripened cheese.</title>
        <authorList>
            <consortium name="US DOE Joint Genome Institute (JGI-PGF)"/>
            <person name="Walter F."/>
            <person name="Albersmeier A."/>
            <person name="Kalinowski J."/>
            <person name="Ruckert C."/>
        </authorList>
    </citation>
    <scope>NUCLEOTIDE SEQUENCE</scope>
    <source>
        <strain evidence="4">JCM 14719</strain>
    </source>
</reference>
<dbReference type="InterPro" id="IPR000868">
    <property type="entry name" value="Isochorismatase-like_dom"/>
</dbReference>
<reference evidence="4" key="2">
    <citation type="submission" date="2020-09" db="EMBL/GenBank/DDBJ databases">
        <authorList>
            <person name="Sun Q."/>
            <person name="Ohkuma M."/>
        </authorList>
    </citation>
    <scope>NUCLEOTIDE SEQUENCE</scope>
    <source>
        <strain evidence="4">JCM 14719</strain>
    </source>
</reference>